<sequence length="90" mass="10104">MTLISAGHGKWFARVSGEAETTEYLPVIAWGMYEVGEEYRAFVLDAETGNLTPACGVKGFAGIADAHEVELAEMTPEEIRERNKRMRERR</sequence>
<evidence type="ECO:0000313" key="2">
    <source>
        <dbReference type="Proteomes" id="UP001500724"/>
    </source>
</evidence>
<proteinExistence type="predicted"/>
<dbReference type="Proteomes" id="UP001500724">
    <property type="component" value="Unassembled WGS sequence"/>
</dbReference>
<dbReference type="RefSeq" id="WP_344007355.1">
    <property type="nucleotide sequence ID" value="NZ_BAAAGU010000093.1"/>
</dbReference>
<comment type="caution">
    <text evidence="1">The sequence shown here is derived from an EMBL/GenBank/DDBJ whole genome shotgun (WGS) entry which is preliminary data.</text>
</comment>
<accession>A0ABP3T2S0</accession>
<organism evidence="1 2">
    <name type="scientific">Streptomyces thermocarboxydovorans</name>
    <dbReference type="NCBI Taxonomy" id="59298"/>
    <lineage>
        <taxon>Bacteria</taxon>
        <taxon>Bacillati</taxon>
        <taxon>Actinomycetota</taxon>
        <taxon>Actinomycetes</taxon>
        <taxon>Kitasatosporales</taxon>
        <taxon>Streptomycetaceae</taxon>
        <taxon>Streptomyces</taxon>
    </lineage>
</organism>
<keyword evidence="2" id="KW-1185">Reference proteome</keyword>
<dbReference type="EMBL" id="BAAAGU010000093">
    <property type="protein sequence ID" value="GAA0670402.1"/>
    <property type="molecule type" value="Genomic_DNA"/>
</dbReference>
<evidence type="ECO:0000313" key="1">
    <source>
        <dbReference type="EMBL" id="GAA0670402.1"/>
    </source>
</evidence>
<gene>
    <name evidence="1" type="ORF">GCM10009535_57740</name>
</gene>
<name>A0ABP3T2S0_9ACTN</name>
<reference evidence="2" key="1">
    <citation type="journal article" date="2019" name="Int. J. Syst. Evol. Microbiol.">
        <title>The Global Catalogue of Microorganisms (GCM) 10K type strain sequencing project: providing services to taxonomists for standard genome sequencing and annotation.</title>
        <authorList>
            <consortium name="The Broad Institute Genomics Platform"/>
            <consortium name="The Broad Institute Genome Sequencing Center for Infectious Disease"/>
            <person name="Wu L."/>
            <person name="Ma J."/>
        </authorList>
    </citation>
    <scope>NUCLEOTIDE SEQUENCE [LARGE SCALE GENOMIC DNA]</scope>
    <source>
        <strain evidence="2">JCM 10367</strain>
    </source>
</reference>
<protein>
    <submittedName>
        <fullName evidence="1">Uncharacterized protein</fullName>
    </submittedName>
</protein>